<gene>
    <name evidence="5" type="ORF">DCC35_17715</name>
</gene>
<dbReference type="GO" id="GO:0016887">
    <property type="term" value="F:ATP hydrolysis activity"/>
    <property type="evidence" value="ECO:0007669"/>
    <property type="project" value="InterPro"/>
</dbReference>
<organism evidence="5 6">
    <name type="scientific">Mangrovivirga cuniculi</name>
    <dbReference type="NCBI Taxonomy" id="2715131"/>
    <lineage>
        <taxon>Bacteria</taxon>
        <taxon>Pseudomonadati</taxon>
        <taxon>Bacteroidota</taxon>
        <taxon>Cytophagia</taxon>
        <taxon>Cytophagales</taxon>
        <taxon>Mangrovivirgaceae</taxon>
        <taxon>Mangrovivirga</taxon>
    </lineage>
</organism>
<dbReference type="RefSeq" id="WP_137092025.1">
    <property type="nucleotide sequence ID" value="NZ_CP028923.1"/>
</dbReference>
<dbReference type="InterPro" id="IPR003593">
    <property type="entry name" value="AAA+_ATPase"/>
</dbReference>
<dbReference type="SUPFAM" id="SSF52540">
    <property type="entry name" value="P-loop containing nucleoside triphosphate hydrolases"/>
    <property type="match status" value="1"/>
</dbReference>
<dbReference type="PANTHER" id="PTHR42939:SF1">
    <property type="entry name" value="ABC TRANSPORTER ATP-BINDING PROTEIN ALBC-RELATED"/>
    <property type="match status" value="1"/>
</dbReference>
<feature type="domain" description="ABC transporter" evidence="4">
    <location>
        <begin position="5"/>
        <end position="228"/>
    </location>
</feature>
<keyword evidence="3 5" id="KW-0067">ATP-binding</keyword>
<dbReference type="KEGG" id="fpf:DCC35_17715"/>
<dbReference type="InterPro" id="IPR003439">
    <property type="entry name" value="ABC_transporter-like_ATP-bd"/>
</dbReference>
<dbReference type="OrthoDB" id="9785229at2"/>
<keyword evidence="2" id="KW-0547">Nucleotide-binding</keyword>
<protein>
    <submittedName>
        <fullName evidence="5">ATP-binding protein</fullName>
    </submittedName>
</protein>
<accession>A0A4D7JWB0</accession>
<keyword evidence="6" id="KW-1185">Reference proteome</keyword>
<dbReference type="SMART" id="SM00382">
    <property type="entry name" value="AAA"/>
    <property type="match status" value="1"/>
</dbReference>
<proteinExistence type="predicted"/>
<evidence type="ECO:0000259" key="4">
    <source>
        <dbReference type="PROSITE" id="PS50893"/>
    </source>
</evidence>
<evidence type="ECO:0000256" key="2">
    <source>
        <dbReference type="ARBA" id="ARBA00022741"/>
    </source>
</evidence>
<evidence type="ECO:0000313" key="6">
    <source>
        <dbReference type="Proteomes" id="UP000298616"/>
    </source>
</evidence>
<evidence type="ECO:0000313" key="5">
    <source>
        <dbReference type="EMBL" id="QCK16436.1"/>
    </source>
</evidence>
<reference evidence="5 6" key="1">
    <citation type="submission" date="2018-04" db="EMBL/GenBank/DDBJ databases">
        <title>Complete genome uncultured novel isolate.</title>
        <authorList>
            <person name="Merlino G."/>
        </authorList>
    </citation>
    <scope>NUCLEOTIDE SEQUENCE [LARGE SCALE GENOMIC DNA]</scope>
    <source>
        <strain evidence="6">R1DC9</strain>
    </source>
</reference>
<evidence type="ECO:0000256" key="3">
    <source>
        <dbReference type="ARBA" id="ARBA00022840"/>
    </source>
</evidence>
<dbReference type="CDD" id="cd03230">
    <property type="entry name" value="ABC_DR_subfamily_A"/>
    <property type="match status" value="1"/>
</dbReference>
<dbReference type="EMBL" id="CP028923">
    <property type="protein sequence ID" value="QCK16436.1"/>
    <property type="molecule type" value="Genomic_DNA"/>
</dbReference>
<sequence>MENIIEAINLKKVYGEQTALNIDSLNIKNGEIFGLAGNNGAGKTTLFSCLLDLIRPTTGEISIKDKPVNKNSEWKNITGSYLDENFLIDFLTPMEYLKFVAGSHDVNPNDMQQLLEPFQGFMGEELMNSKKYIRDLSTGNKVRVGITGAMFWSPELLVLDEPFAHLDPSSQIKLKNLLKEYNQKTNAAILVSSHDLRHVTDLCSRIVLLHEGLINKDIKTSTNTLQELEEYFSVG</sequence>
<dbReference type="AlphaFoldDB" id="A0A4D7JWB0"/>
<dbReference type="InterPro" id="IPR027417">
    <property type="entry name" value="P-loop_NTPase"/>
</dbReference>
<dbReference type="Pfam" id="PF00005">
    <property type="entry name" value="ABC_tran"/>
    <property type="match status" value="1"/>
</dbReference>
<dbReference type="Proteomes" id="UP000298616">
    <property type="component" value="Chromosome"/>
</dbReference>
<dbReference type="GO" id="GO:0005524">
    <property type="term" value="F:ATP binding"/>
    <property type="evidence" value="ECO:0007669"/>
    <property type="project" value="UniProtKB-KW"/>
</dbReference>
<keyword evidence="1" id="KW-0813">Transport</keyword>
<name>A0A4D7JWB0_9BACT</name>
<dbReference type="PROSITE" id="PS50893">
    <property type="entry name" value="ABC_TRANSPORTER_2"/>
    <property type="match status" value="1"/>
</dbReference>
<evidence type="ECO:0000256" key="1">
    <source>
        <dbReference type="ARBA" id="ARBA00022448"/>
    </source>
</evidence>
<dbReference type="PANTHER" id="PTHR42939">
    <property type="entry name" value="ABC TRANSPORTER ATP-BINDING PROTEIN ALBC-RELATED"/>
    <property type="match status" value="1"/>
</dbReference>
<dbReference type="InterPro" id="IPR051782">
    <property type="entry name" value="ABC_Transporter_VariousFunc"/>
</dbReference>
<dbReference type="Gene3D" id="3.40.50.300">
    <property type="entry name" value="P-loop containing nucleotide triphosphate hydrolases"/>
    <property type="match status" value="1"/>
</dbReference>